<dbReference type="PANTHER" id="PTHR11559">
    <property type="entry name" value="CARBOXYLESTERASE"/>
    <property type="match status" value="1"/>
</dbReference>
<name>A0A1I7AL52_9HYPH</name>
<sequence>MKPLHFFAAVALIGLGCSALPPNTAAAEYCVPLENGGSICGETQSEGGKNYSVFKGIEYATQKRWEPSILVPSYAPKTPATDFGKSCIQMGYDSSKDPDQSEDCLFLNIWTPQTEDKAKKDRPVMVFIHGGAFIAGKSNDTYPPKKKGFSPPKEEFLLYNGATFAAEHDVILVTFNYRLGALGFMQLTFSEQGDIPYGGNYGLQDQMNALKWVQENIDKFGGNPNKVTLFGESAGAMSAGLHLWGTTETQDLFNAVIMESNPIGYRYRSNEDGAKQAKMFVGCLAAVKSKIKVNKDCNPVLTTENVDLNNYTLDEISNAQSLYATYNSIHLDTGIVGLPGALPFTPIIDGKFLTQQPANQLKDGSKKPLIFGFNQNEGIYFAQAAEPQTKKILYKHMVKGLFTCASTKDKGCTATVLGTPEYNPQTAFTDEQRRGLANDKVTALSNLINDFAFSCANMSVKPNADQTNIWAYFFNQPDQVQILPGTGSNACGPQNQWDNSCHAAELPFVFNSLPPTTSDANKKLAMSMNTIWATFAKNYDTTGPEHGWDKWQAQTSGSTDAPPLNVLNDDNTKISENIFETRHCTNWLNDWPVKVRNYNAAMQIIHETTQ</sequence>
<proteinExistence type="inferred from homology"/>
<comment type="similarity">
    <text evidence="1 3">Belongs to the type-B carboxylesterase/lipase family.</text>
</comment>
<dbReference type="InterPro" id="IPR050309">
    <property type="entry name" value="Type-B_Carboxylest/Lipase"/>
</dbReference>
<dbReference type="InterPro" id="IPR019826">
    <property type="entry name" value="Carboxylesterase_B_AS"/>
</dbReference>
<keyword evidence="3" id="KW-0732">Signal</keyword>
<dbReference type="Proteomes" id="UP000183371">
    <property type="component" value="Unassembled WGS sequence"/>
</dbReference>
<evidence type="ECO:0000256" key="1">
    <source>
        <dbReference type="ARBA" id="ARBA00005964"/>
    </source>
</evidence>
<feature type="chain" id="PRO_5010007188" description="Carboxylic ester hydrolase" evidence="3">
    <location>
        <begin position="27"/>
        <end position="610"/>
    </location>
</feature>
<dbReference type="AlphaFoldDB" id="A0A1I7AL52"/>
<evidence type="ECO:0000256" key="3">
    <source>
        <dbReference type="RuleBase" id="RU361235"/>
    </source>
</evidence>
<protein>
    <recommendedName>
        <fullName evidence="3">Carboxylic ester hydrolase</fullName>
        <ecNumber evidence="3">3.1.1.-</ecNumber>
    </recommendedName>
</protein>
<dbReference type="Pfam" id="PF00135">
    <property type="entry name" value="COesterase"/>
    <property type="match status" value="1"/>
</dbReference>
<dbReference type="RefSeq" id="WP_083416789.1">
    <property type="nucleotide sequence ID" value="NZ_FPBD01000003.1"/>
</dbReference>
<dbReference type="PROSITE" id="PS00122">
    <property type="entry name" value="CARBOXYLESTERASE_B_1"/>
    <property type="match status" value="1"/>
</dbReference>
<dbReference type="InterPro" id="IPR019819">
    <property type="entry name" value="Carboxylesterase_B_CS"/>
</dbReference>
<dbReference type="GO" id="GO:0016787">
    <property type="term" value="F:hydrolase activity"/>
    <property type="evidence" value="ECO:0007669"/>
    <property type="project" value="UniProtKB-KW"/>
</dbReference>
<gene>
    <name evidence="5" type="ORF">SAMN05444141_103171</name>
</gene>
<dbReference type="InterPro" id="IPR002018">
    <property type="entry name" value="CarbesteraseB"/>
</dbReference>
<dbReference type="SUPFAM" id="SSF53474">
    <property type="entry name" value="alpha/beta-Hydrolases"/>
    <property type="match status" value="1"/>
</dbReference>
<evidence type="ECO:0000259" key="4">
    <source>
        <dbReference type="Pfam" id="PF00135"/>
    </source>
</evidence>
<evidence type="ECO:0000313" key="6">
    <source>
        <dbReference type="Proteomes" id="UP000183371"/>
    </source>
</evidence>
<keyword evidence="2 3" id="KW-0378">Hydrolase</keyword>
<organism evidence="5 6">
    <name type="scientific">Pseudovibrio denitrificans</name>
    <dbReference type="NCBI Taxonomy" id="258256"/>
    <lineage>
        <taxon>Bacteria</taxon>
        <taxon>Pseudomonadati</taxon>
        <taxon>Pseudomonadota</taxon>
        <taxon>Alphaproteobacteria</taxon>
        <taxon>Hyphomicrobiales</taxon>
        <taxon>Stappiaceae</taxon>
        <taxon>Pseudovibrio</taxon>
    </lineage>
</organism>
<dbReference type="EMBL" id="FPBD01000003">
    <property type="protein sequence ID" value="SFT75658.1"/>
    <property type="molecule type" value="Genomic_DNA"/>
</dbReference>
<dbReference type="PROSITE" id="PS00941">
    <property type="entry name" value="CARBOXYLESTERASE_B_2"/>
    <property type="match status" value="1"/>
</dbReference>
<reference evidence="6" key="1">
    <citation type="submission" date="2016-10" db="EMBL/GenBank/DDBJ databases">
        <authorList>
            <person name="Varghese N."/>
            <person name="Submissions S."/>
        </authorList>
    </citation>
    <scope>NUCLEOTIDE SEQUENCE [LARGE SCALE GENOMIC DNA]</scope>
    <source>
        <strain evidence="6">DSM 17465</strain>
    </source>
</reference>
<dbReference type="EC" id="3.1.1.-" evidence="3"/>
<evidence type="ECO:0000313" key="5">
    <source>
        <dbReference type="EMBL" id="SFT75658.1"/>
    </source>
</evidence>
<dbReference type="Gene3D" id="3.40.50.1820">
    <property type="entry name" value="alpha/beta hydrolase"/>
    <property type="match status" value="1"/>
</dbReference>
<feature type="signal peptide" evidence="3">
    <location>
        <begin position="1"/>
        <end position="26"/>
    </location>
</feature>
<keyword evidence="6" id="KW-1185">Reference proteome</keyword>
<feature type="domain" description="Carboxylesterase type B" evidence="4">
    <location>
        <begin position="31"/>
        <end position="558"/>
    </location>
</feature>
<accession>A0A1I7AL52</accession>
<evidence type="ECO:0000256" key="2">
    <source>
        <dbReference type="ARBA" id="ARBA00022801"/>
    </source>
</evidence>
<dbReference type="InterPro" id="IPR029058">
    <property type="entry name" value="AB_hydrolase_fold"/>
</dbReference>
<dbReference type="PROSITE" id="PS51257">
    <property type="entry name" value="PROKAR_LIPOPROTEIN"/>
    <property type="match status" value="1"/>
</dbReference>